<name>A0AAX4P454_9CHLO</name>
<keyword evidence="3" id="KW-0472">Membrane</keyword>
<dbReference type="PANTHER" id="PTHR32385:SF15">
    <property type="entry name" value="INOSITOL PHOSPHOCERAMIDE MANNOSYLTRANSFERASE 1"/>
    <property type="match status" value="1"/>
</dbReference>
<evidence type="ECO:0000313" key="4">
    <source>
        <dbReference type="EMBL" id="WZN60425.1"/>
    </source>
</evidence>
<keyword evidence="1" id="KW-0808">Transferase</keyword>
<dbReference type="GO" id="GO:0000030">
    <property type="term" value="F:mannosyltransferase activity"/>
    <property type="evidence" value="ECO:0007669"/>
    <property type="project" value="TreeGrafter"/>
</dbReference>
<feature type="transmembrane region" description="Helical" evidence="3">
    <location>
        <begin position="12"/>
        <end position="34"/>
    </location>
</feature>
<dbReference type="Proteomes" id="UP001472866">
    <property type="component" value="Chromosome 03"/>
</dbReference>
<dbReference type="Gene3D" id="3.90.550.20">
    <property type="match status" value="1"/>
</dbReference>
<proteinExistence type="predicted"/>
<dbReference type="AlphaFoldDB" id="A0AAX4P454"/>
<accession>A0AAX4P454</accession>
<dbReference type="PANTHER" id="PTHR32385">
    <property type="entry name" value="MANNOSYL PHOSPHORYLINOSITOL CERAMIDE SYNTHASE"/>
    <property type="match status" value="1"/>
</dbReference>
<feature type="region of interest" description="Disordered" evidence="2">
    <location>
        <begin position="100"/>
        <end position="156"/>
    </location>
</feature>
<feature type="compositionally biased region" description="Basic and acidic residues" evidence="2">
    <location>
        <begin position="100"/>
        <end position="116"/>
    </location>
</feature>
<dbReference type="SUPFAM" id="SSF53448">
    <property type="entry name" value="Nucleotide-diphospho-sugar transferases"/>
    <property type="match status" value="1"/>
</dbReference>
<evidence type="ECO:0000256" key="3">
    <source>
        <dbReference type="SAM" id="Phobius"/>
    </source>
</evidence>
<keyword evidence="3" id="KW-1133">Transmembrane helix</keyword>
<keyword evidence="3" id="KW-0812">Transmembrane</keyword>
<dbReference type="EMBL" id="CP151503">
    <property type="protein sequence ID" value="WZN60425.1"/>
    <property type="molecule type" value="Genomic_DNA"/>
</dbReference>
<dbReference type="GO" id="GO:0016020">
    <property type="term" value="C:membrane"/>
    <property type="evidence" value="ECO:0007669"/>
    <property type="project" value="GOC"/>
</dbReference>
<organism evidence="4 5">
    <name type="scientific">Chloropicon roscoffensis</name>
    <dbReference type="NCBI Taxonomy" id="1461544"/>
    <lineage>
        <taxon>Eukaryota</taxon>
        <taxon>Viridiplantae</taxon>
        <taxon>Chlorophyta</taxon>
        <taxon>Chloropicophyceae</taxon>
        <taxon>Chloropicales</taxon>
        <taxon>Chloropicaceae</taxon>
        <taxon>Chloropicon</taxon>
    </lineage>
</organism>
<dbReference type="InterPro" id="IPR029044">
    <property type="entry name" value="Nucleotide-diphossugar_trans"/>
</dbReference>
<dbReference type="InterPro" id="IPR051706">
    <property type="entry name" value="Glycosyltransferase_domain"/>
</dbReference>
<sequence length="520" mass="59328">MTRMSPRKSLGRTYATVLVIIAVISLWLVTYFAMFPFSDAEDKTRHLRPPAVETRPQRAEGISESRLRVQLSSSEVAMAEAPRAQEMKIWRDFDAKNEKREEEAERVHAVGSEKKWGTGAPPSSATSAPARRAATDPEGDAASAKRPFASSPANNETVHWSRLPLNETKDLYKSLKYSDLVIPRWFDEDFEKEKDHDSIEELGGDTLGDLSAQKSVVEAAASAGIPKKLHFTWKTAKLQELPELFKQIQIKWKLLNPDWEIKIWTDEECEKLIKDKYPELYFFYSDFEVTAERSDIFRYLVLDTEGGYYADMDIEPLQPLDGLLEVTKHPDCMVGLEPEVHAILAYNKYHMIGNAFMASVPGHPLWKWLIPQTIKRYYADRAQKDEKDATKITGPIAVDNTIQRNPEITRSCALLKPDVTAPAYDLNQNVYSRCQDILKKGEMRVVGDDENPYTRICKEIDLVGDVNKEYPRESFMVHHWAHTWRAAPGEGVAKEESQPKQEPKIHASTNIGKDVFLWEL</sequence>
<keyword evidence="4" id="KW-0328">Glycosyltransferase</keyword>
<dbReference type="GO" id="GO:0051999">
    <property type="term" value="P:mannosyl-inositol phosphorylceramide biosynthetic process"/>
    <property type="evidence" value="ECO:0007669"/>
    <property type="project" value="TreeGrafter"/>
</dbReference>
<evidence type="ECO:0000256" key="2">
    <source>
        <dbReference type="SAM" id="MobiDB-lite"/>
    </source>
</evidence>
<reference evidence="4 5" key="1">
    <citation type="submission" date="2024-03" db="EMBL/GenBank/DDBJ databases">
        <title>Complete genome sequence of the green alga Chloropicon roscoffensis RCC1871.</title>
        <authorList>
            <person name="Lemieux C."/>
            <person name="Pombert J.-F."/>
            <person name="Otis C."/>
            <person name="Turmel M."/>
        </authorList>
    </citation>
    <scope>NUCLEOTIDE SEQUENCE [LARGE SCALE GENOMIC DNA]</scope>
    <source>
        <strain evidence="4 5">RCC1871</strain>
    </source>
</reference>
<evidence type="ECO:0000256" key="1">
    <source>
        <dbReference type="ARBA" id="ARBA00022679"/>
    </source>
</evidence>
<gene>
    <name evidence="4" type="ORF">HKI87_03g19540</name>
</gene>
<dbReference type="InterPro" id="IPR007577">
    <property type="entry name" value="GlycoTrfase_DXD_sugar-bd_CS"/>
</dbReference>
<protein>
    <submittedName>
        <fullName evidence="4">Mannosyltransferase</fullName>
    </submittedName>
</protein>
<evidence type="ECO:0000313" key="5">
    <source>
        <dbReference type="Proteomes" id="UP001472866"/>
    </source>
</evidence>
<keyword evidence="5" id="KW-1185">Reference proteome</keyword>
<dbReference type="Pfam" id="PF04488">
    <property type="entry name" value="Gly_transf_sug"/>
    <property type="match status" value="1"/>
</dbReference>
<feature type="compositionally biased region" description="Low complexity" evidence="2">
    <location>
        <begin position="117"/>
        <end position="132"/>
    </location>
</feature>